<feature type="compositionally biased region" description="Basic and acidic residues" evidence="1">
    <location>
        <begin position="86"/>
        <end position="98"/>
    </location>
</feature>
<feature type="compositionally biased region" description="Polar residues" evidence="1">
    <location>
        <begin position="252"/>
        <end position="261"/>
    </location>
</feature>
<protein>
    <submittedName>
        <fullName evidence="2">Uncharacterized protein</fullName>
    </submittedName>
</protein>
<sequence>MPRELTEPRLGRISIAGSNSKQCVRSVTGALTNFKTDSDDEDQDPRAKIPLRKSPFLNRYSNTKEVPFTPPRKRIAGNGYKSKKASRIDKSPSFRDLSDDGISCSADDASVRDSGFWESHSVETGAPSHSSPWSTQQRQASSPCSDYDGSVGKADWESLMDTNSPNKCRFEALCNGSPTDIQVTAPQNLHGGNLPSFIKLGPGENISVRNAANDEDEARTVYGSLFEQLDPWSTVGFILGLPEIMASENHSRSNSLCNSQPEKSDFETTEATEPRIDELREDYDEEFNSLFDGSGKMSSPMRQLMEMDVVEDTIPTFSARELTNPDLPAPALVEAIAVGGREELADDDIPELLLKPLEIFERHPVELLFARSDDGDDSPMSWTSPKYVPQCFKAPDHQQDRDELVEDHIRGRSETGTGIDCDNGRNFYVPSLREVDGMFVGPTLFDDFGDSEEE</sequence>
<dbReference type="AlphaFoldDB" id="A0A0C3BV42"/>
<gene>
    <name evidence="2" type="ORF">M413DRAFT_351181</name>
</gene>
<name>A0A0C3BV42_HEBCY</name>
<evidence type="ECO:0000313" key="3">
    <source>
        <dbReference type="Proteomes" id="UP000053424"/>
    </source>
</evidence>
<proteinExistence type="predicted"/>
<dbReference type="OrthoDB" id="3260134at2759"/>
<evidence type="ECO:0000313" key="2">
    <source>
        <dbReference type="EMBL" id="KIM35266.1"/>
    </source>
</evidence>
<dbReference type="EMBL" id="KN831825">
    <property type="protein sequence ID" value="KIM35266.1"/>
    <property type="molecule type" value="Genomic_DNA"/>
</dbReference>
<dbReference type="HOGENOM" id="CLU_602774_0_0_1"/>
<accession>A0A0C3BV42</accession>
<reference evidence="2 3" key="1">
    <citation type="submission" date="2014-04" db="EMBL/GenBank/DDBJ databases">
        <authorList>
            <consortium name="DOE Joint Genome Institute"/>
            <person name="Kuo A."/>
            <person name="Gay G."/>
            <person name="Dore J."/>
            <person name="Kohler A."/>
            <person name="Nagy L.G."/>
            <person name="Floudas D."/>
            <person name="Copeland A."/>
            <person name="Barry K.W."/>
            <person name="Cichocki N."/>
            <person name="Veneault-Fourrey C."/>
            <person name="LaButti K."/>
            <person name="Lindquist E.A."/>
            <person name="Lipzen A."/>
            <person name="Lundell T."/>
            <person name="Morin E."/>
            <person name="Murat C."/>
            <person name="Sun H."/>
            <person name="Tunlid A."/>
            <person name="Henrissat B."/>
            <person name="Grigoriev I.V."/>
            <person name="Hibbett D.S."/>
            <person name="Martin F."/>
            <person name="Nordberg H.P."/>
            <person name="Cantor M.N."/>
            <person name="Hua S.X."/>
        </authorList>
    </citation>
    <scope>NUCLEOTIDE SEQUENCE [LARGE SCALE GENOMIC DNA]</scope>
    <source>
        <strain evidence="3">h7</strain>
    </source>
</reference>
<feature type="compositionally biased region" description="Basic and acidic residues" evidence="1">
    <location>
        <begin position="262"/>
        <end position="272"/>
    </location>
</feature>
<feature type="region of interest" description="Disordered" evidence="1">
    <location>
        <begin position="33"/>
        <end position="102"/>
    </location>
</feature>
<reference evidence="3" key="2">
    <citation type="submission" date="2015-01" db="EMBL/GenBank/DDBJ databases">
        <title>Evolutionary Origins and Diversification of the Mycorrhizal Mutualists.</title>
        <authorList>
            <consortium name="DOE Joint Genome Institute"/>
            <consortium name="Mycorrhizal Genomics Consortium"/>
            <person name="Kohler A."/>
            <person name="Kuo A."/>
            <person name="Nagy L.G."/>
            <person name="Floudas D."/>
            <person name="Copeland A."/>
            <person name="Barry K.W."/>
            <person name="Cichocki N."/>
            <person name="Veneault-Fourrey C."/>
            <person name="LaButti K."/>
            <person name="Lindquist E.A."/>
            <person name="Lipzen A."/>
            <person name="Lundell T."/>
            <person name="Morin E."/>
            <person name="Murat C."/>
            <person name="Riley R."/>
            <person name="Ohm R."/>
            <person name="Sun H."/>
            <person name="Tunlid A."/>
            <person name="Henrissat B."/>
            <person name="Grigoriev I.V."/>
            <person name="Hibbett D.S."/>
            <person name="Martin F."/>
        </authorList>
    </citation>
    <scope>NUCLEOTIDE SEQUENCE [LARGE SCALE GENOMIC DNA]</scope>
    <source>
        <strain evidence="3">h7</strain>
    </source>
</reference>
<evidence type="ECO:0000256" key="1">
    <source>
        <dbReference type="SAM" id="MobiDB-lite"/>
    </source>
</evidence>
<feature type="region of interest" description="Disordered" evidence="1">
    <location>
        <begin position="118"/>
        <end position="149"/>
    </location>
</feature>
<dbReference type="Proteomes" id="UP000053424">
    <property type="component" value="Unassembled WGS sequence"/>
</dbReference>
<keyword evidence="3" id="KW-1185">Reference proteome</keyword>
<feature type="compositionally biased region" description="Polar residues" evidence="1">
    <location>
        <begin position="127"/>
        <end position="144"/>
    </location>
</feature>
<organism evidence="2 3">
    <name type="scientific">Hebeloma cylindrosporum</name>
    <dbReference type="NCBI Taxonomy" id="76867"/>
    <lineage>
        <taxon>Eukaryota</taxon>
        <taxon>Fungi</taxon>
        <taxon>Dikarya</taxon>
        <taxon>Basidiomycota</taxon>
        <taxon>Agaricomycotina</taxon>
        <taxon>Agaricomycetes</taxon>
        <taxon>Agaricomycetidae</taxon>
        <taxon>Agaricales</taxon>
        <taxon>Agaricineae</taxon>
        <taxon>Hymenogastraceae</taxon>
        <taxon>Hebeloma</taxon>
    </lineage>
</organism>
<feature type="compositionally biased region" description="Basic residues" evidence="1">
    <location>
        <begin position="71"/>
        <end position="85"/>
    </location>
</feature>
<feature type="region of interest" description="Disordered" evidence="1">
    <location>
        <begin position="249"/>
        <end position="272"/>
    </location>
</feature>